<dbReference type="AlphaFoldDB" id="A0A840R6A7"/>
<accession>A0A840R6A7</accession>
<sequence length="72" mass="7748">MYIGRPNPPQVIPAQAGIHMSAANALKRQASDIRFIPTVSAANKSVSRPAFCETKAAPIKKGRTRRPFGKSS</sequence>
<reference evidence="1 2" key="1">
    <citation type="submission" date="2020-08" db="EMBL/GenBank/DDBJ databases">
        <title>Genomic Encyclopedia of Type Strains, Phase IV (KMG-IV): sequencing the most valuable type-strain genomes for metagenomic binning, comparative biology and taxonomic classification.</title>
        <authorList>
            <person name="Goeker M."/>
        </authorList>
    </citation>
    <scope>NUCLEOTIDE SEQUENCE [LARGE SCALE GENOMIC DNA]</scope>
    <source>
        <strain evidence="1 2">DSM 25701</strain>
    </source>
</reference>
<comment type="caution">
    <text evidence="1">The sequence shown here is derived from an EMBL/GenBank/DDBJ whole genome shotgun (WGS) entry which is preliminary data.</text>
</comment>
<dbReference type="EMBL" id="JACHHW010000006">
    <property type="protein sequence ID" value="MBB5188023.1"/>
    <property type="molecule type" value="Genomic_DNA"/>
</dbReference>
<evidence type="ECO:0000313" key="1">
    <source>
        <dbReference type="EMBL" id="MBB5188023.1"/>
    </source>
</evidence>
<protein>
    <submittedName>
        <fullName evidence="1">Uncharacterized protein</fullName>
    </submittedName>
</protein>
<evidence type="ECO:0000313" key="2">
    <source>
        <dbReference type="Proteomes" id="UP000536640"/>
    </source>
</evidence>
<name>A0A840R6A7_9GAMM</name>
<dbReference type="Proteomes" id="UP000536640">
    <property type="component" value="Unassembled WGS sequence"/>
</dbReference>
<gene>
    <name evidence="1" type="ORF">HNQ57_002302</name>
</gene>
<organism evidence="1 2">
    <name type="scientific">Zhongshania antarctica</name>
    <dbReference type="NCBI Taxonomy" id="641702"/>
    <lineage>
        <taxon>Bacteria</taxon>
        <taxon>Pseudomonadati</taxon>
        <taxon>Pseudomonadota</taxon>
        <taxon>Gammaproteobacteria</taxon>
        <taxon>Cellvibrionales</taxon>
        <taxon>Spongiibacteraceae</taxon>
        <taxon>Zhongshania</taxon>
    </lineage>
</organism>
<keyword evidence="2" id="KW-1185">Reference proteome</keyword>
<proteinExistence type="predicted"/>